<dbReference type="InterPro" id="IPR055414">
    <property type="entry name" value="LRR_R13L4/SHOC2-like"/>
</dbReference>
<sequence length="806" mass="90279">MLPFSSHMSILLLMFLYGTPFQICISSNHTVVHCNEKDQGALFIFKQGVVDAHNRLSTWSSELDCCAWEGVQCDLATGRVTRLDLYREYLKGEINLSLFQLQFLNYLDLSWNNFTAISVPPIPDNITTTTSLHLLDLSFNYHLDIDNLRWLSQLSSLKYLDLTFVHIQNQSNWLHTMAMLPSLSELILADCELNNIYPSLKYVNFTSLVTLDLAVNNFNSGLPNWLFNLNSSISYIDLSSNQLKGSIPNWPGQLENLQHIDLSSNQLQGSIPNWLGQLEHLQHVDLSNNFFSGSIPSSLGNLSSLIESNIRSNLLTGNLPDTIGQLFKLNVLRVGNNSLSGKLSEMIFSNLSNLKSLDLNDLALEFDINTNWIPSFQLSEVGLRNTIQGPNFPAWLYAQRSLRYLDISSAGISSIDGDRFPSFVAGITYHLSLFNNSISADISNITLNSTFVYLNHNSFTGRLPHITTNVQVLDVSHNSFSGGFPNSLMNSNVIYINMASNNLAGQLALDMSNMTSLIFMNLGKNELYGKIPTRMPPGLEMLILRSNQFMGNIAPQLCDLSLLHILDLAHNKLSGSIPRCLHNLTNMVSDYYLFYFQMTFNLVIKGQELEFSYNGCSRTIDLSVNDLSGEIPAELIRLVKVRSLNLSHNNLIGTIPKMIGDMTNLESLDLSYNQLTGEIPQSMSGLTFLEVLNVSYNNFNGHIPSGSQLQTFDAWSYVGNHKLCGPPVTKTCSQKENPNATKQHAGGDPFRESLYLGMGVGFAVSFWGVCGSLFLNKTWRHAYFRFLNHVVDKIYVIVAIKLRSFH</sequence>
<protein>
    <recommendedName>
        <fullName evidence="18">Leucine-rich repeat-containing N-terminal plant-type domain-containing protein</fullName>
    </recommendedName>
</protein>
<keyword evidence="11" id="KW-0325">Glycoprotein</keyword>
<evidence type="ECO:0000256" key="10">
    <source>
        <dbReference type="ARBA" id="ARBA00023170"/>
    </source>
</evidence>
<dbReference type="FunFam" id="3.80.10.10:FF:000649">
    <property type="entry name" value="Leucine Rich Repeat family protein"/>
    <property type="match status" value="1"/>
</dbReference>
<dbReference type="InterPro" id="IPR046956">
    <property type="entry name" value="RLP23-like"/>
</dbReference>
<dbReference type="PANTHER" id="PTHR48063:SF52">
    <property type="entry name" value="LRR RECEPTOR-LIKE KINASE FAMILY PROTEIN"/>
    <property type="match status" value="1"/>
</dbReference>
<reference evidence="16 17" key="1">
    <citation type="submission" date="2024-01" db="EMBL/GenBank/DDBJ databases">
        <title>The genomes of 5 underutilized Papilionoideae crops provide insights into root nodulation and disease resistanc.</title>
        <authorList>
            <person name="Yuan L."/>
        </authorList>
    </citation>
    <scope>NUCLEOTIDE SEQUENCE [LARGE SCALE GENOMIC DNA]</scope>
    <source>
        <strain evidence="16">ZHUSHIDOU_FW_LH</strain>
        <tissue evidence="16">Leaf</tissue>
    </source>
</reference>
<evidence type="ECO:0000259" key="14">
    <source>
        <dbReference type="Pfam" id="PF08263"/>
    </source>
</evidence>
<dbReference type="SUPFAM" id="SSF52058">
    <property type="entry name" value="L domain-like"/>
    <property type="match status" value="2"/>
</dbReference>
<keyword evidence="3" id="KW-1003">Cell membrane</keyword>
<proteinExistence type="inferred from homology"/>
<dbReference type="FunFam" id="3.80.10.10:FF:000213">
    <property type="entry name" value="Tyrosine-sulfated glycopeptide receptor 1"/>
    <property type="match status" value="1"/>
</dbReference>
<dbReference type="Pfam" id="PF08263">
    <property type="entry name" value="LRRNT_2"/>
    <property type="match status" value="1"/>
</dbReference>
<dbReference type="PRINTS" id="PR00019">
    <property type="entry name" value="LEURICHRPT"/>
</dbReference>
<evidence type="ECO:0000256" key="6">
    <source>
        <dbReference type="ARBA" id="ARBA00022729"/>
    </source>
</evidence>
<name>A0AAN9J217_CROPI</name>
<feature type="signal peptide" evidence="13">
    <location>
        <begin position="1"/>
        <end position="26"/>
    </location>
</feature>
<dbReference type="Pfam" id="PF23598">
    <property type="entry name" value="LRR_14"/>
    <property type="match status" value="1"/>
</dbReference>
<feature type="transmembrane region" description="Helical" evidence="12">
    <location>
        <begin position="754"/>
        <end position="775"/>
    </location>
</feature>
<accession>A0AAN9J217</accession>
<dbReference type="GO" id="GO:0005886">
    <property type="term" value="C:plasma membrane"/>
    <property type="evidence" value="ECO:0007669"/>
    <property type="project" value="UniProtKB-SubCell"/>
</dbReference>
<organism evidence="16 17">
    <name type="scientific">Crotalaria pallida</name>
    <name type="common">Smooth rattlebox</name>
    <name type="synonym">Crotalaria striata</name>
    <dbReference type="NCBI Taxonomy" id="3830"/>
    <lineage>
        <taxon>Eukaryota</taxon>
        <taxon>Viridiplantae</taxon>
        <taxon>Streptophyta</taxon>
        <taxon>Embryophyta</taxon>
        <taxon>Tracheophyta</taxon>
        <taxon>Spermatophyta</taxon>
        <taxon>Magnoliopsida</taxon>
        <taxon>eudicotyledons</taxon>
        <taxon>Gunneridae</taxon>
        <taxon>Pentapetalae</taxon>
        <taxon>rosids</taxon>
        <taxon>fabids</taxon>
        <taxon>Fabales</taxon>
        <taxon>Fabaceae</taxon>
        <taxon>Papilionoideae</taxon>
        <taxon>50 kb inversion clade</taxon>
        <taxon>genistoids sensu lato</taxon>
        <taxon>core genistoids</taxon>
        <taxon>Crotalarieae</taxon>
        <taxon>Crotalaria</taxon>
    </lineage>
</organism>
<dbReference type="InterPro" id="IPR001611">
    <property type="entry name" value="Leu-rich_rpt"/>
</dbReference>
<dbReference type="InterPro" id="IPR013210">
    <property type="entry name" value="LRR_N_plant-typ"/>
</dbReference>
<keyword evidence="7" id="KW-0677">Repeat</keyword>
<comment type="caution">
    <text evidence="16">The sequence shown here is derived from an EMBL/GenBank/DDBJ whole genome shotgun (WGS) entry which is preliminary data.</text>
</comment>
<comment type="subcellular location">
    <subcellularLocation>
        <location evidence="1">Cell membrane</location>
        <topology evidence="1">Single-pass type I membrane protein</topology>
    </subcellularLocation>
</comment>
<keyword evidence="10" id="KW-0675">Receptor</keyword>
<keyword evidence="9 12" id="KW-0472">Membrane</keyword>
<dbReference type="InterPro" id="IPR032675">
    <property type="entry name" value="LRR_dom_sf"/>
</dbReference>
<evidence type="ECO:0000256" key="5">
    <source>
        <dbReference type="ARBA" id="ARBA00022692"/>
    </source>
</evidence>
<dbReference type="PROSITE" id="PS51450">
    <property type="entry name" value="LRR"/>
    <property type="match status" value="1"/>
</dbReference>
<keyword evidence="6 13" id="KW-0732">Signal</keyword>
<keyword evidence="4" id="KW-0433">Leucine-rich repeat</keyword>
<evidence type="ECO:0000259" key="15">
    <source>
        <dbReference type="Pfam" id="PF23598"/>
    </source>
</evidence>
<dbReference type="InterPro" id="IPR003591">
    <property type="entry name" value="Leu-rich_rpt_typical-subtyp"/>
</dbReference>
<evidence type="ECO:0000313" key="16">
    <source>
        <dbReference type="EMBL" id="KAK7290236.1"/>
    </source>
</evidence>
<evidence type="ECO:0000256" key="1">
    <source>
        <dbReference type="ARBA" id="ARBA00004251"/>
    </source>
</evidence>
<evidence type="ECO:0000256" key="12">
    <source>
        <dbReference type="SAM" id="Phobius"/>
    </source>
</evidence>
<feature type="domain" description="Leucine-rich repeat-containing N-terminal plant-type" evidence="14">
    <location>
        <begin position="37"/>
        <end position="74"/>
    </location>
</feature>
<evidence type="ECO:0000256" key="8">
    <source>
        <dbReference type="ARBA" id="ARBA00022989"/>
    </source>
</evidence>
<comment type="similarity">
    <text evidence="2">Belongs to the RLP family.</text>
</comment>
<evidence type="ECO:0000256" key="11">
    <source>
        <dbReference type="ARBA" id="ARBA00023180"/>
    </source>
</evidence>
<evidence type="ECO:0008006" key="18">
    <source>
        <dbReference type="Google" id="ProtNLM"/>
    </source>
</evidence>
<dbReference type="Gene3D" id="3.80.10.10">
    <property type="entry name" value="Ribonuclease Inhibitor"/>
    <property type="match status" value="4"/>
</dbReference>
<keyword evidence="5 12" id="KW-0812">Transmembrane</keyword>
<feature type="chain" id="PRO_5042873818" description="Leucine-rich repeat-containing N-terminal plant-type domain-containing protein" evidence="13">
    <location>
        <begin position="27"/>
        <end position="806"/>
    </location>
</feature>
<keyword evidence="8 12" id="KW-1133">Transmembrane helix</keyword>
<evidence type="ECO:0000256" key="9">
    <source>
        <dbReference type="ARBA" id="ARBA00023136"/>
    </source>
</evidence>
<evidence type="ECO:0000256" key="3">
    <source>
        <dbReference type="ARBA" id="ARBA00022475"/>
    </source>
</evidence>
<dbReference type="SMART" id="SM00365">
    <property type="entry name" value="LRR_SD22"/>
    <property type="match status" value="3"/>
</dbReference>
<dbReference type="SMART" id="SM00369">
    <property type="entry name" value="LRR_TYP"/>
    <property type="match status" value="8"/>
</dbReference>
<feature type="domain" description="Disease resistance R13L4/SHOC-2-like LRR" evidence="15">
    <location>
        <begin position="235"/>
        <end position="408"/>
    </location>
</feature>
<evidence type="ECO:0000256" key="4">
    <source>
        <dbReference type="ARBA" id="ARBA00022614"/>
    </source>
</evidence>
<dbReference type="Proteomes" id="UP001372338">
    <property type="component" value="Unassembled WGS sequence"/>
</dbReference>
<dbReference type="EMBL" id="JAYWIO010000001">
    <property type="protein sequence ID" value="KAK7290236.1"/>
    <property type="molecule type" value="Genomic_DNA"/>
</dbReference>
<dbReference type="Pfam" id="PF00560">
    <property type="entry name" value="LRR_1"/>
    <property type="match status" value="2"/>
</dbReference>
<dbReference type="Pfam" id="PF13855">
    <property type="entry name" value="LRR_8"/>
    <property type="match status" value="1"/>
</dbReference>
<evidence type="ECO:0000256" key="13">
    <source>
        <dbReference type="SAM" id="SignalP"/>
    </source>
</evidence>
<keyword evidence="17" id="KW-1185">Reference proteome</keyword>
<dbReference type="Pfam" id="PF13516">
    <property type="entry name" value="LRR_6"/>
    <property type="match status" value="1"/>
</dbReference>
<evidence type="ECO:0000256" key="2">
    <source>
        <dbReference type="ARBA" id="ARBA00009592"/>
    </source>
</evidence>
<dbReference type="AlphaFoldDB" id="A0AAN9J217"/>
<dbReference type="PANTHER" id="PTHR48063">
    <property type="entry name" value="LRR RECEPTOR-LIKE KINASE"/>
    <property type="match status" value="1"/>
</dbReference>
<evidence type="ECO:0000313" key="17">
    <source>
        <dbReference type="Proteomes" id="UP001372338"/>
    </source>
</evidence>
<gene>
    <name evidence="16" type="ORF">RIF29_04512</name>
</gene>
<evidence type="ECO:0000256" key="7">
    <source>
        <dbReference type="ARBA" id="ARBA00022737"/>
    </source>
</evidence>